<dbReference type="RefSeq" id="WP_177184598.1">
    <property type="nucleotide sequence ID" value="NZ_FOOY01000004.1"/>
</dbReference>
<evidence type="ECO:0000313" key="2">
    <source>
        <dbReference type="EMBL" id="SFG07585.1"/>
    </source>
</evidence>
<keyword evidence="1" id="KW-1133">Transmembrane helix</keyword>
<dbReference type="STRING" id="269670.SAMN02982927_00573"/>
<keyword evidence="3" id="KW-1185">Reference proteome</keyword>
<name>A0A1I2NUD0_9BACL</name>
<keyword evidence="1" id="KW-0472">Membrane</keyword>
<organism evidence="2 3">
    <name type="scientific">Sporolactobacillus nakayamae</name>
    <dbReference type="NCBI Taxonomy" id="269670"/>
    <lineage>
        <taxon>Bacteria</taxon>
        <taxon>Bacillati</taxon>
        <taxon>Bacillota</taxon>
        <taxon>Bacilli</taxon>
        <taxon>Bacillales</taxon>
        <taxon>Sporolactobacillaceae</taxon>
        <taxon>Sporolactobacillus</taxon>
    </lineage>
</organism>
<dbReference type="Proteomes" id="UP000198752">
    <property type="component" value="Unassembled WGS sequence"/>
</dbReference>
<protein>
    <submittedName>
        <fullName evidence="2">YrhC-like protein</fullName>
    </submittedName>
</protein>
<evidence type="ECO:0000256" key="1">
    <source>
        <dbReference type="SAM" id="Phobius"/>
    </source>
</evidence>
<keyword evidence="1" id="KW-0812">Transmembrane</keyword>
<evidence type="ECO:0000313" key="3">
    <source>
        <dbReference type="Proteomes" id="UP000198752"/>
    </source>
</evidence>
<dbReference type="InterPro" id="IPR025418">
    <property type="entry name" value="YrhC-like"/>
</dbReference>
<reference evidence="3" key="1">
    <citation type="submission" date="2016-10" db="EMBL/GenBank/DDBJ databases">
        <authorList>
            <person name="Varghese N."/>
            <person name="Submissions S."/>
        </authorList>
    </citation>
    <scope>NUCLEOTIDE SEQUENCE [LARGE SCALE GENOMIC DNA]</scope>
    <source>
        <strain evidence="3">ATCC 700379</strain>
    </source>
</reference>
<accession>A0A1I2NUD0</accession>
<feature type="transmembrane region" description="Helical" evidence="1">
    <location>
        <begin position="21"/>
        <end position="39"/>
    </location>
</feature>
<feature type="transmembrane region" description="Helical" evidence="1">
    <location>
        <begin position="45"/>
        <end position="64"/>
    </location>
</feature>
<dbReference type="AlphaFoldDB" id="A0A1I2NUD0"/>
<sequence length="73" mass="8676">MEEQQKMILDKIIDYQRIGMLCLFISSFLYSGTLIPKYAEVQWKLGILSASSLIFLIFSFFLYWRTSKLKEKL</sequence>
<proteinExistence type="predicted"/>
<dbReference type="Pfam" id="PF14143">
    <property type="entry name" value="YrhC"/>
    <property type="match status" value="1"/>
</dbReference>
<dbReference type="EMBL" id="FOOY01000004">
    <property type="protein sequence ID" value="SFG07585.1"/>
    <property type="molecule type" value="Genomic_DNA"/>
</dbReference>
<gene>
    <name evidence="2" type="ORF">SAMN02982927_00573</name>
</gene>